<reference evidence="6" key="1">
    <citation type="submission" date="2021-01" db="EMBL/GenBank/DDBJ databases">
        <authorList>
            <consortium name="Genoscope - CEA"/>
            <person name="William W."/>
        </authorList>
    </citation>
    <scope>NUCLEOTIDE SEQUENCE</scope>
</reference>
<dbReference type="PROSITE" id="PS50219">
    <property type="entry name" value="CNH"/>
    <property type="match status" value="1"/>
</dbReference>
<name>A0A8S1T9K4_PAROT</name>
<evidence type="ECO:0000256" key="3">
    <source>
        <dbReference type="ARBA" id="ARBA00022490"/>
    </source>
</evidence>
<proteinExistence type="predicted"/>
<dbReference type="InterPro" id="IPR032914">
    <property type="entry name" value="Vam6/VPS39/TRAP1"/>
</dbReference>
<dbReference type="PANTHER" id="PTHR12894:SF27">
    <property type="entry name" value="TRANSFORMING GROWTH FACTOR-BETA RECEPTOR-ASSOCIATED PROTEIN 1"/>
    <property type="match status" value="1"/>
</dbReference>
<dbReference type="Proteomes" id="UP000683925">
    <property type="component" value="Unassembled WGS sequence"/>
</dbReference>
<organism evidence="6 7">
    <name type="scientific">Paramecium octaurelia</name>
    <dbReference type="NCBI Taxonomy" id="43137"/>
    <lineage>
        <taxon>Eukaryota</taxon>
        <taxon>Sar</taxon>
        <taxon>Alveolata</taxon>
        <taxon>Ciliophora</taxon>
        <taxon>Intramacronucleata</taxon>
        <taxon>Oligohymenophorea</taxon>
        <taxon>Peniculida</taxon>
        <taxon>Parameciidae</taxon>
        <taxon>Paramecium</taxon>
    </lineage>
</organism>
<keyword evidence="2" id="KW-0813">Transport</keyword>
<evidence type="ECO:0000256" key="4">
    <source>
        <dbReference type="ARBA" id="ARBA00022927"/>
    </source>
</evidence>
<dbReference type="OrthoDB" id="5325112at2759"/>
<accession>A0A8S1T9K4</accession>
<dbReference type="AlphaFoldDB" id="A0A8S1T9K4"/>
<comment type="subcellular location">
    <subcellularLocation>
        <location evidence="1">Cytoplasm</location>
    </subcellularLocation>
</comment>
<keyword evidence="4" id="KW-0653">Protein transport</keyword>
<protein>
    <recommendedName>
        <fullName evidence="5">CNH domain-containing protein</fullName>
    </recommendedName>
</protein>
<dbReference type="GO" id="GO:0034058">
    <property type="term" value="P:endosomal vesicle fusion"/>
    <property type="evidence" value="ECO:0007669"/>
    <property type="project" value="TreeGrafter"/>
</dbReference>
<dbReference type="OMA" id="QCLECYD"/>
<evidence type="ECO:0000256" key="2">
    <source>
        <dbReference type="ARBA" id="ARBA00022448"/>
    </source>
</evidence>
<sequence length="926" mass="107845">MKTGSIFNPRSVLDLTYKITAMDAFQNFLFAGDEKGNIYRYNLTLESVNVLAPNSIQQQQFTKAKIDQIKIFPHANANLLVLSDQTLYCIEAATLRGEVINKEKVVIFALNEFSKSNQLELVMITKKKEGYIMQYNLKTGRFEQMREKFILSDIPITVAFIGNLFFFGIQKKNYSVINLDDKQLQVANLLMDIGSNPFLKATDNDEILIITTNNVGIFIGKDGQMKQKSTILIQNKPISLITTFKQYLIVIFDNLLQVFNLSDSKHMSDIQLSQAARCITQTSSHLFYGSAAEIIYLYQTPAEQQISELLKNGRVEDALQVYSQNNQAADPSKNQQLEQLKLDCGWSLVRQMQFSNSLNYIVQTNFDPRDFICLFPDYYPAPEKLQSVNPNPSLQTISLIINKFVQESRGDPTRIQELKFQAKEFLVEILEKKRAVLTSPQYAYSMKDKINLLTTTLNFNQNQWQPISCDQLLELIDFALIKLYLESSQYFPKLKAFFTSNQIYCIQMYNQLQGLIQNNRGIEQQQGILAKFYESFNKIDQSLEIWKKVGRESIHLQEQQEACEETTRILKQNPEKNRIFKFIVWVFKKQFKVGVQIFQISDQIITPDQMLKFLEEQELDSELKRKLKEKYLEILVLEKQTDEERFHTQLAYSYIDSLFQQYPKEMDFSKIDLRKNQVVSDQYQALKRYLKNPNAKYNSSSILEKKVKDSWMINEVILLYGREKKHEEALNQLLSLGFYEWAEKYCCDYTDNLLTKLFKKYKELYFYLEGKQKERPTDQQAQNAFNQIKITINSFLKKFATHSQLNVLEVLDLIPDNWILSDQSEDDGLFQFLKSVISHTLHQKRSTKAAYQLSQVDLLYVQCQVATTKQSNIRMTSEKKCSVCSKTIGEKVFVVYPNSVLAHHTCIKSNTICPQTGRDFEKYFKF</sequence>
<dbReference type="GO" id="GO:0016020">
    <property type="term" value="C:membrane"/>
    <property type="evidence" value="ECO:0007669"/>
    <property type="project" value="TreeGrafter"/>
</dbReference>
<dbReference type="InterPro" id="IPR001180">
    <property type="entry name" value="CNH_dom"/>
</dbReference>
<evidence type="ECO:0000313" key="7">
    <source>
        <dbReference type="Proteomes" id="UP000683925"/>
    </source>
</evidence>
<dbReference type="GO" id="GO:0006914">
    <property type="term" value="P:autophagy"/>
    <property type="evidence" value="ECO:0007669"/>
    <property type="project" value="TreeGrafter"/>
</dbReference>
<comment type="caution">
    <text evidence="6">The sequence shown here is derived from an EMBL/GenBank/DDBJ whole genome shotgun (WGS) entry which is preliminary data.</text>
</comment>
<keyword evidence="3" id="KW-0963">Cytoplasm</keyword>
<dbReference type="EMBL" id="CAJJDP010000020">
    <property type="protein sequence ID" value="CAD8148079.1"/>
    <property type="molecule type" value="Genomic_DNA"/>
</dbReference>
<dbReference type="GO" id="GO:0015031">
    <property type="term" value="P:protein transport"/>
    <property type="evidence" value="ECO:0007669"/>
    <property type="project" value="UniProtKB-KW"/>
</dbReference>
<feature type="domain" description="CNH" evidence="5">
    <location>
        <begin position="16"/>
        <end position="285"/>
    </location>
</feature>
<evidence type="ECO:0000313" key="6">
    <source>
        <dbReference type="EMBL" id="CAD8148079.1"/>
    </source>
</evidence>
<evidence type="ECO:0000259" key="5">
    <source>
        <dbReference type="PROSITE" id="PS50219"/>
    </source>
</evidence>
<dbReference type="GO" id="GO:0005737">
    <property type="term" value="C:cytoplasm"/>
    <property type="evidence" value="ECO:0007669"/>
    <property type="project" value="UniProtKB-SubCell"/>
</dbReference>
<evidence type="ECO:0000256" key="1">
    <source>
        <dbReference type="ARBA" id="ARBA00004496"/>
    </source>
</evidence>
<dbReference type="PANTHER" id="PTHR12894">
    <property type="entry name" value="CNH DOMAIN CONTAINING"/>
    <property type="match status" value="1"/>
</dbReference>
<dbReference type="InterPro" id="IPR019453">
    <property type="entry name" value="VPS39/TGFA1_Znf"/>
</dbReference>
<dbReference type="Pfam" id="PF10367">
    <property type="entry name" value="zf-Vps39_C"/>
    <property type="match status" value="1"/>
</dbReference>
<keyword evidence="7" id="KW-1185">Reference proteome</keyword>
<gene>
    <name evidence="6" type="ORF">POCTA_138.1.T0200345</name>
</gene>